<keyword evidence="3" id="KW-1185">Reference proteome</keyword>
<dbReference type="PANTHER" id="PTHR11086">
    <property type="entry name" value="DEOXYCYTIDYLATE DEAMINASE-RELATED"/>
    <property type="match status" value="1"/>
</dbReference>
<organism evidence="2 3">
    <name type="scientific">Amblyomma americanum</name>
    <name type="common">Lone star tick</name>
    <dbReference type="NCBI Taxonomy" id="6943"/>
    <lineage>
        <taxon>Eukaryota</taxon>
        <taxon>Metazoa</taxon>
        <taxon>Ecdysozoa</taxon>
        <taxon>Arthropoda</taxon>
        <taxon>Chelicerata</taxon>
        <taxon>Arachnida</taxon>
        <taxon>Acari</taxon>
        <taxon>Parasitiformes</taxon>
        <taxon>Ixodida</taxon>
        <taxon>Ixodoidea</taxon>
        <taxon>Ixodidae</taxon>
        <taxon>Amblyomminae</taxon>
        <taxon>Amblyomma</taxon>
    </lineage>
</organism>
<dbReference type="Proteomes" id="UP001321473">
    <property type="component" value="Unassembled WGS sequence"/>
</dbReference>
<dbReference type="GO" id="GO:0004132">
    <property type="term" value="F:dCMP deaminase activity"/>
    <property type="evidence" value="ECO:0007669"/>
    <property type="project" value="TreeGrafter"/>
</dbReference>
<dbReference type="PANTHER" id="PTHR11086:SF18">
    <property type="entry name" value="DEOXYCYTIDYLATE DEAMINASE"/>
    <property type="match status" value="1"/>
</dbReference>
<gene>
    <name evidence="2" type="ORF">V5799_030290</name>
</gene>
<dbReference type="EMBL" id="JARKHS020013046">
    <property type="protein sequence ID" value="KAK8776366.1"/>
    <property type="molecule type" value="Genomic_DNA"/>
</dbReference>
<dbReference type="InterPro" id="IPR015517">
    <property type="entry name" value="dCMP_deaminase-rel"/>
</dbReference>
<dbReference type="AlphaFoldDB" id="A0AAQ4ENN0"/>
<dbReference type="GO" id="GO:0005737">
    <property type="term" value="C:cytoplasm"/>
    <property type="evidence" value="ECO:0007669"/>
    <property type="project" value="TreeGrafter"/>
</dbReference>
<protein>
    <submittedName>
        <fullName evidence="2">Uncharacterized protein</fullName>
    </submittedName>
</protein>
<keyword evidence="1" id="KW-0378">Hydrolase</keyword>
<evidence type="ECO:0000256" key="1">
    <source>
        <dbReference type="ARBA" id="ARBA00022801"/>
    </source>
</evidence>
<sequence length="66" mass="7686">MGSTVEEERRRAAEELSDCAARFLKISEPNCRQRCTKRSDYLSWQDYFMSSAYLAAMRSKDPNTQV</sequence>
<name>A0AAQ4ENN0_AMBAM</name>
<dbReference type="Gene3D" id="3.40.140.10">
    <property type="entry name" value="Cytidine Deaminase, domain 2"/>
    <property type="match status" value="1"/>
</dbReference>
<proteinExistence type="predicted"/>
<reference evidence="2 3" key="1">
    <citation type="journal article" date="2023" name="Arcadia Sci">
        <title>De novo assembly of a long-read Amblyomma americanum tick genome.</title>
        <authorList>
            <person name="Chou S."/>
            <person name="Poskanzer K.E."/>
            <person name="Rollins M."/>
            <person name="Thuy-Boun P.S."/>
        </authorList>
    </citation>
    <scope>NUCLEOTIDE SEQUENCE [LARGE SCALE GENOMIC DNA]</scope>
    <source>
        <strain evidence="2">F_SG_1</strain>
        <tissue evidence="2">Salivary glands</tissue>
    </source>
</reference>
<evidence type="ECO:0000313" key="2">
    <source>
        <dbReference type="EMBL" id="KAK8776366.1"/>
    </source>
</evidence>
<comment type="caution">
    <text evidence="2">The sequence shown here is derived from an EMBL/GenBank/DDBJ whole genome shotgun (WGS) entry which is preliminary data.</text>
</comment>
<evidence type="ECO:0000313" key="3">
    <source>
        <dbReference type="Proteomes" id="UP001321473"/>
    </source>
</evidence>
<accession>A0AAQ4ENN0</accession>